<dbReference type="InterPro" id="IPR031107">
    <property type="entry name" value="Small_HSP"/>
</dbReference>
<evidence type="ECO:0000256" key="2">
    <source>
        <dbReference type="RuleBase" id="RU003616"/>
    </source>
</evidence>
<evidence type="ECO:0000313" key="6">
    <source>
        <dbReference type="Proteomes" id="UP000609651"/>
    </source>
</evidence>
<dbReference type="PANTHER" id="PTHR11527">
    <property type="entry name" value="HEAT-SHOCK PROTEIN 20 FAMILY MEMBER"/>
    <property type="match status" value="1"/>
</dbReference>
<feature type="domain" description="SHSP" evidence="4">
    <location>
        <begin position="59"/>
        <end position="171"/>
    </location>
</feature>
<dbReference type="Pfam" id="PF00011">
    <property type="entry name" value="HSP20"/>
    <property type="match status" value="1"/>
</dbReference>
<organism evidence="5 6">
    <name type="scientific">Alienimonas chondri</name>
    <dbReference type="NCBI Taxonomy" id="2681879"/>
    <lineage>
        <taxon>Bacteria</taxon>
        <taxon>Pseudomonadati</taxon>
        <taxon>Planctomycetota</taxon>
        <taxon>Planctomycetia</taxon>
        <taxon>Planctomycetales</taxon>
        <taxon>Planctomycetaceae</taxon>
        <taxon>Alienimonas</taxon>
    </lineage>
</organism>
<dbReference type="SUPFAM" id="SSF49764">
    <property type="entry name" value="HSP20-like chaperones"/>
    <property type="match status" value="1"/>
</dbReference>
<keyword evidence="6" id="KW-1185">Reference proteome</keyword>
<evidence type="ECO:0000313" key="5">
    <source>
        <dbReference type="EMBL" id="NNJ25740.1"/>
    </source>
</evidence>
<protein>
    <recommendedName>
        <fullName evidence="4">SHSP domain-containing protein</fullName>
    </recommendedName>
</protein>
<dbReference type="EMBL" id="WTPX01000048">
    <property type="protein sequence ID" value="NNJ25740.1"/>
    <property type="molecule type" value="Genomic_DNA"/>
</dbReference>
<reference evidence="5 6" key="1">
    <citation type="journal article" date="2020" name="Syst. Appl. Microbiol.">
        <title>Alienimonas chondri sp. nov., a novel planctomycete isolated from the biofilm of the red alga Chondrus crispus.</title>
        <authorList>
            <person name="Vitorino I."/>
            <person name="Albuquerque L."/>
            <person name="Wiegand S."/>
            <person name="Kallscheuer N."/>
            <person name="da Costa M.S."/>
            <person name="Lobo-da-Cunha A."/>
            <person name="Jogler C."/>
            <person name="Lage O.M."/>
        </authorList>
    </citation>
    <scope>NUCLEOTIDE SEQUENCE [LARGE SCALE GENOMIC DNA]</scope>
    <source>
        <strain evidence="5 6">LzC2</strain>
    </source>
</reference>
<proteinExistence type="inferred from homology"/>
<dbReference type="InterPro" id="IPR008978">
    <property type="entry name" value="HSP20-like_chaperone"/>
</dbReference>
<evidence type="ECO:0000256" key="1">
    <source>
        <dbReference type="PROSITE-ProRule" id="PRU00285"/>
    </source>
</evidence>
<dbReference type="Gene3D" id="2.60.40.790">
    <property type="match status" value="1"/>
</dbReference>
<evidence type="ECO:0000259" key="4">
    <source>
        <dbReference type="PROSITE" id="PS01031"/>
    </source>
</evidence>
<dbReference type="InterPro" id="IPR002068">
    <property type="entry name" value="A-crystallin/Hsp20_dom"/>
</dbReference>
<accession>A0ABX1VCT0</accession>
<dbReference type="RefSeq" id="WP_171186051.1">
    <property type="nucleotide sequence ID" value="NZ_WTPX01000048.1"/>
</dbReference>
<sequence>MTIHASATSSSSHTSSHAGASSSTVQSAVDRVRSEVERLVETAVNQGEKALDAVGIKAPPRKQPFPPLDLTDAPDAVVVRVDLPGVKPGGVTVDLSGSILTIAGSLPAFPAAPGTTPALRERPHGAFSRSVSLPAAVDPAGVSAELKDGLLTVTLAKNASASSHSIPVNAHSRE</sequence>
<feature type="region of interest" description="Disordered" evidence="3">
    <location>
        <begin position="1"/>
        <end position="33"/>
    </location>
</feature>
<dbReference type="CDD" id="cd06464">
    <property type="entry name" value="ACD_sHsps-like"/>
    <property type="match status" value="1"/>
</dbReference>
<evidence type="ECO:0000256" key="3">
    <source>
        <dbReference type="SAM" id="MobiDB-lite"/>
    </source>
</evidence>
<comment type="caution">
    <text evidence="5">The sequence shown here is derived from an EMBL/GenBank/DDBJ whole genome shotgun (WGS) entry which is preliminary data.</text>
</comment>
<comment type="similarity">
    <text evidence="1 2">Belongs to the small heat shock protein (HSP20) family.</text>
</comment>
<gene>
    <name evidence="5" type="ORF">LzC2_18140</name>
</gene>
<name>A0ABX1VCT0_9PLAN</name>
<feature type="compositionally biased region" description="Low complexity" evidence="3">
    <location>
        <begin position="1"/>
        <end position="24"/>
    </location>
</feature>
<dbReference type="Proteomes" id="UP000609651">
    <property type="component" value="Unassembled WGS sequence"/>
</dbReference>
<dbReference type="PROSITE" id="PS01031">
    <property type="entry name" value="SHSP"/>
    <property type="match status" value="1"/>
</dbReference>